<dbReference type="EMBL" id="JANRMS010004874">
    <property type="protein sequence ID" value="KAJ3505181.1"/>
    <property type="molecule type" value="Genomic_DNA"/>
</dbReference>
<evidence type="ECO:0000313" key="2">
    <source>
        <dbReference type="Proteomes" id="UP001148629"/>
    </source>
</evidence>
<evidence type="ECO:0000313" key="1">
    <source>
        <dbReference type="EMBL" id="KAJ3505181.1"/>
    </source>
</evidence>
<sequence>MDRLKGIGQIRDVKGSTSQPSFTLGYRNICQVPSIIPKLLQQRRRYVFNARRFAQLLLSKVVAGFPLLFGPSLVLVALSPIRDTYLARFVRDRGDLGILASWRKRANMVNEPKGRVAGLMSKGAPRKTRQETTSDQPVRSLVCITGLGDGMVAAAWILLQASSIKLDPLRASALPLSFLSRGRGRCNRSHRHGRPLTQFFHRCLDQLTLRLPLMTRSPIEHVSTEAVDGMAHAPSDLPRSPRSSSF</sequence>
<comment type="caution">
    <text evidence="1">The sequence shown here is derived from an EMBL/GenBank/DDBJ whole genome shotgun (WGS) entry which is preliminary data.</text>
</comment>
<protein>
    <submittedName>
        <fullName evidence="1">Uncharacterized protein</fullName>
    </submittedName>
</protein>
<accession>A0ACC1RCM5</accession>
<organism evidence="1 2">
    <name type="scientific">Fusarium decemcellulare</name>
    <dbReference type="NCBI Taxonomy" id="57161"/>
    <lineage>
        <taxon>Eukaryota</taxon>
        <taxon>Fungi</taxon>
        <taxon>Dikarya</taxon>
        <taxon>Ascomycota</taxon>
        <taxon>Pezizomycotina</taxon>
        <taxon>Sordariomycetes</taxon>
        <taxon>Hypocreomycetidae</taxon>
        <taxon>Hypocreales</taxon>
        <taxon>Nectriaceae</taxon>
        <taxon>Fusarium</taxon>
        <taxon>Fusarium decemcellulare species complex</taxon>
    </lineage>
</organism>
<name>A0ACC1RCM5_9HYPO</name>
<proteinExistence type="predicted"/>
<keyword evidence="2" id="KW-1185">Reference proteome</keyword>
<dbReference type="Proteomes" id="UP001148629">
    <property type="component" value="Unassembled WGS sequence"/>
</dbReference>
<reference evidence="1" key="1">
    <citation type="submission" date="2022-08" db="EMBL/GenBank/DDBJ databases">
        <title>Genome Sequence of Fusarium decemcellulare.</title>
        <authorList>
            <person name="Buettner E."/>
        </authorList>
    </citation>
    <scope>NUCLEOTIDE SEQUENCE</scope>
    <source>
        <strain evidence="1">Babe19</strain>
    </source>
</reference>
<gene>
    <name evidence="1" type="ORF">NM208_g16231</name>
</gene>